<keyword evidence="2" id="KW-1185">Reference proteome</keyword>
<evidence type="ECO:0000313" key="1">
    <source>
        <dbReference type="EMBL" id="MEO1768255.1"/>
    </source>
</evidence>
<gene>
    <name evidence="1" type="ORF">JZO67_000165</name>
</gene>
<protein>
    <submittedName>
        <fullName evidence="1">Uncharacterized protein</fullName>
    </submittedName>
</protein>
<organism evidence="1 2">
    <name type="scientific">Candidatus Enterococcus ferrettii</name>
    <dbReference type="NCBI Taxonomy" id="2815324"/>
    <lineage>
        <taxon>Bacteria</taxon>
        <taxon>Bacillati</taxon>
        <taxon>Bacillota</taxon>
        <taxon>Bacilli</taxon>
        <taxon>Lactobacillales</taxon>
        <taxon>Enterococcaceae</taxon>
        <taxon>Enterococcus</taxon>
    </lineage>
</organism>
<dbReference type="EMBL" id="JAFREL020000001">
    <property type="protein sequence ID" value="MEO1768255.1"/>
    <property type="molecule type" value="Genomic_DNA"/>
</dbReference>
<evidence type="ECO:0000313" key="2">
    <source>
        <dbReference type="Proteomes" id="UP000664357"/>
    </source>
</evidence>
<dbReference type="RefSeq" id="WP_207701972.1">
    <property type="nucleotide sequence ID" value="NZ_JAFREL020000001.1"/>
</dbReference>
<sequence>MKVAMPLPTIVQVFNEQKMLMEISCCDEELALRMYDIFVMPPKEVDYMRNDGRNI</sequence>
<accession>A0ABV0EHX8</accession>
<name>A0ABV0EHX8_9ENTE</name>
<proteinExistence type="predicted"/>
<dbReference type="Proteomes" id="UP000664357">
    <property type="component" value="Unassembled WGS sequence"/>
</dbReference>
<reference evidence="1 2" key="1">
    <citation type="submission" date="2021-03" db="EMBL/GenBank/DDBJ databases">
        <authorList>
            <person name="Gilmore M.S."/>
            <person name="Schwartzman J."/>
            <person name="Van Tyne D."/>
            <person name="Martin M."/>
            <person name="Earl A.M."/>
            <person name="Manson A.L."/>
            <person name="Straub T."/>
            <person name="Salamzade R."/>
            <person name="Saavedra J."/>
            <person name="Lebreton F."/>
            <person name="Prichula J."/>
            <person name="Schaufler K."/>
            <person name="Gaca A."/>
            <person name="Sgardioli B."/>
            <person name="Wagenaar J."/>
            <person name="Strong T."/>
        </authorList>
    </citation>
    <scope>NUCLEOTIDE SEQUENCE [LARGE SCALE GENOMIC DNA]</scope>
    <source>
        <strain evidence="1 2">665A</strain>
    </source>
</reference>
<comment type="caution">
    <text evidence="1">The sequence shown here is derived from an EMBL/GenBank/DDBJ whole genome shotgun (WGS) entry which is preliminary data.</text>
</comment>
<reference evidence="1 2" key="2">
    <citation type="submission" date="2024-02" db="EMBL/GenBank/DDBJ databases">
        <title>The Genome Sequence of Enterococcus sp. DIV0159.</title>
        <authorList>
            <person name="Earl A."/>
            <person name="Manson A."/>
            <person name="Gilmore M."/>
            <person name="Sanders J."/>
            <person name="Shea T."/>
            <person name="Howe W."/>
            <person name="Livny J."/>
            <person name="Cuomo C."/>
            <person name="Neafsey D."/>
            <person name="Birren B."/>
        </authorList>
    </citation>
    <scope>NUCLEOTIDE SEQUENCE [LARGE SCALE GENOMIC DNA]</scope>
    <source>
        <strain evidence="1 2">665A</strain>
    </source>
</reference>